<dbReference type="RefSeq" id="WP_010291755.1">
    <property type="nucleotide sequence ID" value="NC_008531.1"/>
</dbReference>
<dbReference type="Proteomes" id="UP000000362">
    <property type="component" value="Chromosome"/>
</dbReference>
<dbReference type="KEGG" id="lme:LEUM_1685"/>
<name>Q03VJ5_LEUMM</name>
<feature type="transmembrane region" description="Helical" evidence="1">
    <location>
        <begin position="87"/>
        <end position="108"/>
    </location>
</feature>
<sequence length="113" mass="12946">MPIKLHKSAEKLLKRINQIPDGEWMFFTDKNKLSSQEVADLKFLTAHDFIKTIDYGDGDFGSQSRANGRVYFSQDRQNRFDRFLTSFWYPLVVSLISSGAGYVIGFLVGQNSK</sequence>
<keyword evidence="1" id="KW-0472">Membrane</keyword>
<reference evidence="2 3" key="1">
    <citation type="journal article" date="2006" name="Proc. Natl. Acad. Sci. U.S.A.">
        <title>Comparative genomics of the lactic acid bacteria.</title>
        <authorList>
            <person name="Makarova K."/>
            <person name="Slesarev A."/>
            <person name="Wolf Y."/>
            <person name="Sorokin A."/>
            <person name="Mirkin B."/>
            <person name="Koonin E."/>
            <person name="Pavlov A."/>
            <person name="Pavlova N."/>
            <person name="Karamychev V."/>
            <person name="Polouchine N."/>
            <person name="Shakhova V."/>
            <person name="Grigoriev I."/>
            <person name="Lou Y."/>
            <person name="Rohksar D."/>
            <person name="Lucas S."/>
            <person name="Huang K."/>
            <person name="Goodstein D.M."/>
            <person name="Hawkins T."/>
            <person name="Plengvidhya V."/>
            <person name="Welker D."/>
            <person name="Hughes J."/>
            <person name="Goh Y."/>
            <person name="Benson A."/>
            <person name="Baldwin K."/>
            <person name="Lee J.H."/>
            <person name="Diaz-Muniz I."/>
            <person name="Dosti B."/>
            <person name="Smeianov V."/>
            <person name="Wechter W."/>
            <person name="Barabote R."/>
            <person name="Lorca G."/>
            <person name="Altermann E."/>
            <person name="Barrangou R."/>
            <person name="Ganesan B."/>
            <person name="Xie Y."/>
            <person name="Rawsthorne H."/>
            <person name="Tamir D."/>
            <person name="Parker C."/>
            <person name="Breidt F."/>
            <person name="Broadbent J."/>
            <person name="Hutkins R."/>
            <person name="O'Sullivan D."/>
            <person name="Steele J."/>
            <person name="Unlu G."/>
            <person name="Saier M."/>
            <person name="Klaenhammer T."/>
            <person name="Richardson P."/>
            <person name="Kozyavkin S."/>
            <person name="Weimer B."/>
            <person name="Mills D."/>
        </authorList>
    </citation>
    <scope>NUCLEOTIDE SEQUENCE [LARGE SCALE GENOMIC DNA]</scope>
    <source>
        <strain evidence="3">ATCC 8293 / DSM 20343 / BCRC 11652 / CCM 1803 / JCM 6124 / NCDO 523 / NBRC 100496 / NCIMB 8023 / NCTC 12954 / NRRL B-1118 / 37Y</strain>
    </source>
</reference>
<accession>Q03VJ5</accession>
<dbReference type="EnsemblBacteria" id="ABJ62777">
    <property type="protein sequence ID" value="ABJ62777"/>
    <property type="gene ID" value="LEUM_1685"/>
</dbReference>
<keyword evidence="1" id="KW-1133">Transmembrane helix</keyword>
<dbReference type="EMBL" id="CP000414">
    <property type="protein sequence ID" value="ABJ62777.1"/>
    <property type="molecule type" value="Genomic_DNA"/>
</dbReference>
<evidence type="ECO:0000313" key="2">
    <source>
        <dbReference type="EMBL" id="ABJ62777.1"/>
    </source>
</evidence>
<gene>
    <name evidence="2" type="ordered locus">LEUM_1685</name>
</gene>
<organism evidence="2 3">
    <name type="scientific">Leuconostoc mesenteroides subsp. mesenteroides (strain ATCC 8293 / DSM 20343 / BCRC 11652 / CCM 1803 / JCM 6124 / NCDO 523 / NBRC 100496 / NCIMB 8023 / NCTC 12954 / NRRL B-1118 / 37Y)</name>
    <dbReference type="NCBI Taxonomy" id="203120"/>
    <lineage>
        <taxon>Bacteria</taxon>
        <taxon>Bacillati</taxon>
        <taxon>Bacillota</taxon>
        <taxon>Bacilli</taxon>
        <taxon>Lactobacillales</taxon>
        <taxon>Lactobacillaceae</taxon>
        <taxon>Leuconostoc</taxon>
    </lineage>
</organism>
<dbReference type="HOGENOM" id="CLU_2130421_0_0_9"/>
<proteinExistence type="predicted"/>
<keyword evidence="3" id="KW-1185">Reference proteome</keyword>
<dbReference type="AlphaFoldDB" id="Q03VJ5"/>
<keyword evidence="1" id="KW-0812">Transmembrane</keyword>
<evidence type="ECO:0000313" key="3">
    <source>
        <dbReference type="Proteomes" id="UP000000362"/>
    </source>
</evidence>
<evidence type="ECO:0000256" key="1">
    <source>
        <dbReference type="SAM" id="Phobius"/>
    </source>
</evidence>
<protein>
    <submittedName>
        <fullName evidence="2">Uncharacterized protein</fullName>
    </submittedName>
</protein>
<dbReference type="GeneID" id="29576806"/>